<evidence type="ECO:0000256" key="1">
    <source>
        <dbReference type="SAM" id="Phobius"/>
    </source>
</evidence>
<name>A0A1I2CT72_9BACT</name>
<sequence length="33" mass="4020">MLKKLNFNFFKPFISTLIYVVINFLILIWNNSK</sequence>
<dbReference type="EMBL" id="FONY01000005">
    <property type="protein sequence ID" value="SFE70983.1"/>
    <property type="molecule type" value="Genomic_DNA"/>
</dbReference>
<dbReference type="AlphaFoldDB" id="A0A1I2CT72"/>
<evidence type="ECO:0000313" key="2">
    <source>
        <dbReference type="EMBL" id="SFE70983.1"/>
    </source>
</evidence>
<dbReference type="STRING" id="1003.SAMN04488541_1005126"/>
<proteinExistence type="predicted"/>
<gene>
    <name evidence="2" type="ORF">SAMN04488541_1005126</name>
</gene>
<dbReference type="Proteomes" id="UP000199513">
    <property type="component" value="Unassembled WGS sequence"/>
</dbReference>
<protein>
    <submittedName>
        <fullName evidence="2">Uncharacterized protein</fullName>
    </submittedName>
</protein>
<evidence type="ECO:0000313" key="3">
    <source>
        <dbReference type="Proteomes" id="UP000199513"/>
    </source>
</evidence>
<accession>A0A1I2CT72</accession>
<keyword evidence="1" id="KW-1133">Transmembrane helix</keyword>
<feature type="transmembrane region" description="Helical" evidence="1">
    <location>
        <begin position="12"/>
        <end position="29"/>
    </location>
</feature>
<reference evidence="2 3" key="1">
    <citation type="submission" date="2016-10" db="EMBL/GenBank/DDBJ databases">
        <authorList>
            <person name="de Groot N.N."/>
        </authorList>
    </citation>
    <scope>NUCLEOTIDE SEQUENCE [LARGE SCALE GENOMIC DNA]</scope>
    <source>
        <strain>GEY</strain>
        <strain evidence="3">DSM 9560</strain>
    </source>
</reference>
<keyword evidence="1" id="KW-0812">Transmembrane</keyword>
<keyword evidence="3" id="KW-1185">Reference proteome</keyword>
<keyword evidence="1" id="KW-0472">Membrane</keyword>
<organism evidence="2 3">
    <name type="scientific">Thermoflexibacter ruber</name>
    <dbReference type="NCBI Taxonomy" id="1003"/>
    <lineage>
        <taxon>Bacteria</taxon>
        <taxon>Pseudomonadati</taxon>
        <taxon>Bacteroidota</taxon>
        <taxon>Cytophagia</taxon>
        <taxon>Cytophagales</taxon>
        <taxon>Thermoflexibacteraceae</taxon>
        <taxon>Thermoflexibacter</taxon>
    </lineage>
</organism>